<gene>
    <name evidence="1" type="ORF">ROA7745_03590</name>
</gene>
<dbReference type="AlphaFoldDB" id="A0A1X7BVN9"/>
<organism evidence="1 2">
    <name type="scientific">Roseovarius aestuarii</name>
    <dbReference type="NCBI Taxonomy" id="475083"/>
    <lineage>
        <taxon>Bacteria</taxon>
        <taxon>Pseudomonadati</taxon>
        <taxon>Pseudomonadota</taxon>
        <taxon>Alphaproteobacteria</taxon>
        <taxon>Rhodobacterales</taxon>
        <taxon>Roseobacteraceae</taxon>
        <taxon>Roseovarius</taxon>
    </lineage>
</organism>
<dbReference type="EMBL" id="FWXB01000016">
    <property type="protein sequence ID" value="SMC13731.1"/>
    <property type="molecule type" value="Genomic_DNA"/>
</dbReference>
<protein>
    <submittedName>
        <fullName evidence="1">Uncharacterized protein</fullName>
    </submittedName>
</protein>
<reference evidence="1 2" key="1">
    <citation type="submission" date="2017-03" db="EMBL/GenBank/DDBJ databases">
        <authorList>
            <person name="Afonso C.L."/>
            <person name="Miller P.J."/>
            <person name="Scott M.A."/>
            <person name="Spackman E."/>
            <person name="Goraichik I."/>
            <person name="Dimitrov K.M."/>
            <person name="Suarez D.L."/>
            <person name="Swayne D.E."/>
        </authorList>
    </citation>
    <scope>NUCLEOTIDE SEQUENCE [LARGE SCALE GENOMIC DNA]</scope>
    <source>
        <strain evidence="1 2">CECT 7745</strain>
    </source>
</reference>
<dbReference type="Proteomes" id="UP000193224">
    <property type="component" value="Unassembled WGS sequence"/>
</dbReference>
<evidence type="ECO:0000313" key="1">
    <source>
        <dbReference type="EMBL" id="SMC13731.1"/>
    </source>
</evidence>
<sequence>MPKDNVMPAATMTATIGALKVISSKRNRFPPLADQEEIIEHKGMWLSKMALVLRDWRKD</sequence>
<evidence type="ECO:0000313" key="2">
    <source>
        <dbReference type="Proteomes" id="UP000193224"/>
    </source>
</evidence>
<keyword evidence="2" id="KW-1185">Reference proteome</keyword>
<name>A0A1X7BVN9_9RHOB</name>
<dbReference type="RefSeq" id="WP_085801664.1">
    <property type="nucleotide sequence ID" value="NZ_FWXB01000016.1"/>
</dbReference>
<accession>A0A1X7BVN9</accession>
<proteinExistence type="predicted"/>